<dbReference type="InterPro" id="IPR015168">
    <property type="entry name" value="SsuA/THI5"/>
</dbReference>
<dbReference type="Gene3D" id="3.40.190.10">
    <property type="entry name" value="Periplasmic binding protein-like II"/>
    <property type="match status" value="2"/>
</dbReference>
<dbReference type="PROSITE" id="PS51257">
    <property type="entry name" value="PROKAR_LIPOPROTEIN"/>
    <property type="match status" value="1"/>
</dbReference>
<reference evidence="6 7" key="1">
    <citation type="submission" date="2023-05" db="EMBL/GenBank/DDBJ databases">
        <title>Gordonibacter KGMB12511T sp. nov., isolated from faeces of healthy Korean.</title>
        <authorList>
            <person name="Kim H.S."/>
            <person name="Kim J.-S."/>
            <person name="Suh M.K."/>
            <person name="Eom M.K."/>
            <person name="Do H.E."/>
            <person name="Lee J.-S."/>
        </authorList>
    </citation>
    <scope>NUCLEOTIDE SEQUENCE [LARGE SCALE GENOMIC DNA]</scope>
    <source>
        <strain evidence="6 7">KGMB12511</strain>
    </source>
</reference>
<evidence type="ECO:0000313" key="6">
    <source>
        <dbReference type="EMBL" id="MDJ1650505.1"/>
    </source>
</evidence>
<dbReference type="RefSeq" id="WP_283831854.1">
    <property type="nucleotide sequence ID" value="NZ_JASJEU010000013.1"/>
</dbReference>
<comment type="similarity">
    <text evidence="2">Belongs to the bacterial solute-binding protein SsuA/TauA family.</text>
</comment>
<evidence type="ECO:0000256" key="3">
    <source>
        <dbReference type="ARBA" id="ARBA00022729"/>
    </source>
</evidence>
<dbReference type="PROSITE" id="PS51318">
    <property type="entry name" value="TAT"/>
    <property type="match status" value="1"/>
</dbReference>
<keyword evidence="3 4" id="KW-0732">Signal</keyword>
<feature type="chain" id="PRO_5045331087" evidence="4">
    <location>
        <begin position="20"/>
        <end position="381"/>
    </location>
</feature>
<feature type="signal peptide" evidence="4">
    <location>
        <begin position="1"/>
        <end position="19"/>
    </location>
</feature>
<protein>
    <submittedName>
        <fullName evidence="6">ABC transporter substrate-binding protein</fullName>
    </submittedName>
</protein>
<evidence type="ECO:0000256" key="4">
    <source>
        <dbReference type="SAM" id="SignalP"/>
    </source>
</evidence>
<evidence type="ECO:0000256" key="2">
    <source>
        <dbReference type="ARBA" id="ARBA00010742"/>
    </source>
</evidence>
<dbReference type="Proteomes" id="UP001232750">
    <property type="component" value="Unassembled WGS sequence"/>
</dbReference>
<evidence type="ECO:0000313" key="7">
    <source>
        <dbReference type="Proteomes" id="UP001232750"/>
    </source>
</evidence>
<sequence>MSISRRSFCALSGVAAATACLGLVGCGDGKAPQAEPANQDNQTAPDAIAADFREQGKGQHLVVGRRGKLFKIAPSVIADKLGYFAEEGCDVEFQQVELAEAFASLATGNLDVMLMGVVQTCEYIAKGTPMYMFGGTVLNGTEILATDAFDTPLNAPEDFKGLRIGFQRSETGQIHFRAWLKQAGLDIEGGDVTFIPLDNEQANVEATLKGEVDLCLVNNAFGYINSERGIKVVGAVPNFTGDYPCCRQNASEKAYKQKFRSLVDFEIAILRGYQVFKNDPDTAIPLMVEYSEQSEDYVRAALYGSDTYEAVMNLSPDPCRNAVIDFYESLKTVGTIDTAAPPVDDFVVTDVYRAALDTLMEREPNEQVWKDLDALYRQNDE</sequence>
<dbReference type="SUPFAM" id="SSF53850">
    <property type="entry name" value="Periplasmic binding protein-like II"/>
    <property type="match status" value="1"/>
</dbReference>
<comment type="subcellular location">
    <subcellularLocation>
        <location evidence="1">Periplasm</location>
    </subcellularLocation>
</comment>
<proteinExistence type="inferred from homology"/>
<gene>
    <name evidence="6" type="ORF">QNJ86_06810</name>
</gene>
<name>A0ABT7DLV6_9ACTN</name>
<accession>A0ABT7DLV6</accession>
<comment type="caution">
    <text evidence="6">The sequence shown here is derived from an EMBL/GenBank/DDBJ whole genome shotgun (WGS) entry which is preliminary data.</text>
</comment>
<dbReference type="EMBL" id="JASJEU010000013">
    <property type="protein sequence ID" value="MDJ1650505.1"/>
    <property type="molecule type" value="Genomic_DNA"/>
</dbReference>
<evidence type="ECO:0000256" key="1">
    <source>
        <dbReference type="ARBA" id="ARBA00004418"/>
    </source>
</evidence>
<keyword evidence="7" id="KW-1185">Reference proteome</keyword>
<dbReference type="Pfam" id="PF09084">
    <property type="entry name" value="NMT1"/>
    <property type="match status" value="1"/>
</dbReference>
<organism evidence="6 7">
    <name type="scientific">Gordonibacter faecis</name>
    <dbReference type="NCBI Taxonomy" id="3047475"/>
    <lineage>
        <taxon>Bacteria</taxon>
        <taxon>Bacillati</taxon>
        <taxon>Actinomycetota</taxon>
        <taxon>Coriobacteriia</taxon>
        <taxon>Eggerthellales</taxon>
        <taxon>Eggerthellaceae</taxon>
        <taxon>Gordonibacter</taxon>
    </lineage>
</organism>
<evidence type="ECO:0000259" key="5">
    <source>
        <dbReference type="Pfam" id="PF09084"/>
    </source>
</evidence>
<feature type="domain" description="SsuA/THI5-like" evidence="5">
    <location>
        <begin position="71"/>
        <end position="283"/>
    </location>
</feature>
<dbReference type="PANTHER" id="PTHR30024:SF47">
    <property type="entry name" value="TAURINE-BINDING PERIPLASMIC PROTEIN"/>
    <property type="match status" value="1"/>
</dbReference>
<dbReference type="PANTHER" id="PTHR30024">
    <property type="entry name" value="ALIPHATIC SULFONATES-BINDING PROTEIN-RELATED"/>
    <property type="match status" value="1"/>
</dbReference>
<dbReference type="InterPro" id="IPR006311">
    <property type="entry name" value="TAT_signal"/>
</dbReference>